<evidence type="ECO:0000313" key="3">
    <source>
        <dbReference type="Proteomes" id="UP001165121"/>
    </source>
</evidence>
<proteinExistence type="predicted"/>
<reference evidence="2" key="1">
    <citation type="submission" date="2023-04" db="EMBL/GenBank/DDBJ databases">
        <title>Phytophthora fragariaefolia NBRC 109709.</title>
        <authorList>
            <person name="Ichikawa N."/>
            <person name="Sato H."/>
            <person name="Tonouchi N."/>
        </authorList>
    </citation>
    <scope>NUCLEOTIDE SEQUENCE</scope>
    <source>
        <strain evidence="2">NBRC 109709</strain>
    </source>
</reference>
<evidence type="ECO:0000313" key="2">
    <source>
        <dbReference type="EMBL" id="GMF30757.1"/>
    </source>
</evidence>
<sequence length="104" mass="11200">MQKHALLFDWLKRSKLAPNHIIADVNFNSHTSQISGRAQVTLEAAAATAAPSRPPGRANRNECSTHSDDPSTKLAPPWCTIASGVGTSFTSIVTPMNTCTLQKR</sequence>
<evidence type="ECO:0000256" key="1">
    <source>
        <dbReference type="SAM" id="MobiDB-lite"/>
    </source>
</evidence>
<protein>
    <submittedName>
        <fullName evidence="2">Unnamed protein product</fullName>
    </submittedName>
</protein>
<name>A0A9W6UEA5_9STRA</name>
<feature type="region of interest" description="Disordered" evidence="1">
    <location>
        <begin position="45"/>
        <end position="74"/>
    </location>
</feature>
<dbReference type="EMBL" id="BSXT01000603">
    <property type="protein sequence ID" value="GMF30757.1"/>
    <property type="molecule type" value="Genomic_DNA"/>
</dbReference>
<gene>
    <name evidence="2" type="ORF">Pfra01_000687400</name>
</gene>
<comment type="caution">
    <text evidence="2">The sequence shown here is derived from an EMBL/GenBank/DDBJ whole genome shotgun (WGS) entry which is preliminary data.</text>
</comment>
<keyword evidence="3" id="KW-1185">Reference proteome</keyword>
<feature type="compositionally biased region" description="Basic and acidic residues" evidence="1">
    <location>
        <begin position="59"/>
        <end position="71"/>
    </location>
</feature>
<dbReference type="Proteomes" id="UP001165121">
    <property type="component" value="Unassembled WGS sequence"/>
</dbReference>
<dbReference type="AlphaFoldDB" id="A0A9W6UEA5"/>
<organism evidence="2 3">
    <name type="scientific">Phytophthora fragariaefolia</name>
    <dbReference type="NCBI Taxonomy" id="1490495"/>
    <lineage>
        <taxon>Eukaryota</taxon>
        <taxon>Sar</taxon>
        <taxon>Stramenopiles</taxon>
        <taxon>Oomycota</taxon>
        <taxon>Peronosporomycetes</taxon>
        <taxon>Peronosporales</taxon>
        <taxon>Peronosporaceae</taxon>
        <taxon>Phytophthora</taxon>
    </lineage>
</organism>
<accession>A0A9W6UEA5</accession>